<keyword evidence="10 13" id="KW-0408">Iron</keyword>
<keyword evidence="6 13" id="KW-0479">Metal-binding</keyword>
<evidence type="ECO:0000256" key="7">
    <source>
        <dbReference type="ARBA" id="ARBA00022857"/>
    </source>
</evidence>
<comment type="cofactor">
    <cofactor evidence="1 13">
        <name>heme</name>
        <dbReference type="ChEBI" id="CHEBI:30413"/>
    </cofactor>
</comment>
<keyword evidence="17" id="KW-1185">Reference proteome</keyword>
<evidence type="ECO:0000256" key="8">
    <source>
        <dbReference type="ARBA" id="ARBA00022989"/>
    </source>
</evidence>
<dbReference type="PROSITE" id="PS00086">
    <property type="entry name" value="CYTOCHROME_P450"/>
    <property type="match status" value="1"/>
</dbReference>
<dbReference type="PRINTS" id="PR00463">
    <property type="entry name" value="EP450I"/>
</dbReference>
<evidence type="ECO:0000256" key="10">
    <source>
        <dbReference type="ARBA" id="ARBA00023004"/>
    </source>
</evidence>
<comment type="similarity">
    <text evidence="3 14">Belongs to the cytochrome P450 family.</text>
</comment>
<dbReference type="GO" id="GO:0033075">
    <property type="term" value="P:isoquinoline alkaloid biosynthetic process"/>
    <property type="evidence" value="ECO:0007669"/>
    <property type="project" value="UniProtKB-ARBA"/>
</dbReference>
<dbReference type="GO" id="GO:0020037">
    <property type="term" value="F:heme binding"/>
    <property type="evidence" value="ECO:0007669"/>
    <property type="project" value="InterPro"/>
</dbReference>
<keyword evidence="12 15" id="KW-0472">Membrane</keyword>
<dbReference type="Gramene" id="RZC58514">
    <property type="protein sequence ID" value="RZC58514"/>
    <property type="gene ID" value="C5167_005813"/>
</dbReference>
<evidence type="ECO:0000256" key="4">
    <source>
        <dbReference type="ARBA" id="ARBA00022617"/>
    </source>
</evidence>
<evidence type="ECO:0000256" key="5">
    <source>
        <dbReference type="ARBA" id="ARBA00022692"/>
    </source>
</evidence>
<keyword evidence="5 15" id="KW-0812">Transmembrane</keyword>
<sequence length="594" mass="65404">MDSSSSSISSSLEILIATSCVLVVSFFLLKIRQILAKRNKLPYPPGPKPWPVVGNLPHLGMAVHQSLAAMVKTYGPIIYLRLGSVNVVVACSASIASQFLKTHDSNFSNRPPNSGAKHIAYNYQDLVFAPYGRRWRMFRKICAVHVFSGKALDEFRYVREEEVAVLTKALAKSNKNGQGSPVNLADLLNVCTTNALARVLLGTRVCGDGEGYADQKSQEFKEMVVEVMVLSGVFNIGDFIPSLEWFDLQGVASKMKNLHQRFDAFLTKIIDDHKINAASNENCTGSKNSDLLSKLIGLKEDVDGEEWKLTDTDIKALLLNLFTAGTDTSSSTVEWALAELIRHPNILAQAQQELDSVVGKDRLVSESDLNQLPYLQAVIKEAFRLHPSTPLSLPRVSVEDCEIDGYFIPKNTTLLTNVWAIARDPSMWPDPLRFEPERFLPGSEKANVDIKGNDFEVIPFGAGRRICAGLSLGLRMVQFMTAALIHGFNWELPEGQVIEKLNMDEAYGLTLQRASPLMVHPKPRLEAHVSLYVGGTTGVVVVGGTTGVLIDDGVVLGGGVVDFVDGVSWSLLMVVMLVMEFVYQLHIHNTFTTR</sequence>
<dbReference type="Proteomes" id="UP000316621">
    <property type="component" value="Chromosome 4"/>
</dbReference>
<gene>
    <name evidence="16" type="ORF">C5167_005813</name>
</gene>
<evidence type="ECO:0000313" key="16">
    <source>
        <dbReference type="EMBL" id="RZC58514.1"/>
    </source>
</evidence>
<evidence type="ECO:0000256" key="15">
    <source>
        <dbReference type="SAM" id="Phobius"/>
    </source>
</evidence>
<dbReference type="Gene3D" id="1.10.630.10">
    <property type="entry name" value="Cytochrome P450"/>
    <property type="match status" value="1"/>
</dbReference>
<dbReference type="AlphaFoldDB" id="A0A4Y7JBJ2"/>
<dbReference type="STRING" id="3469.A0A4Y7JBJ2"/>
<accession>A0A4Y7JBJ2</accession>
<dbReference type="InterPro" id="IPR001128">
    <property type="entry name" value="Cyt_P450"/>
</dbReference>
<feature type="transmembrane region" description="Helical" evidence="15">
    <location>
        <begin position="529"/>
        <end position="550"/>
    </location>
</feature>
<dbReference type="PANTHER" id="PTHR47944:SF18">
    <property type="entry name" value="FLAVONOID 3'-MONOOXYGENASE"/>
    <property type="match status" value="1"/>
</dbReference>
<evidence type="ECO:0000256" key="6">
    <source>
        <dbReference type="ARBA" id="ARBA00022723"/>
    </source>
</evidence>
<keyword evidence="8 15" id="KW-1133">Transmembrane helix</keyword>
<keyword evidence="9 14" id="KW-0560">Oxidoreductase</keyword>
<dbReference type="InterPro" id="IPR017972">
    <property type="entry name" value="Cyt_P450_CS"/>
</dbReference>
<comment type="subcellular location">
    <subcellularLocation>
        <location evidence="2">Membrane</location>
        <topology evidence="2">Single-pass membrane protein</topology>
    </subcellularLocation>
</comment>
<organism evidence="16 17">
    <name type="scientific">Papaver somniferum</name>
    <name type="common">Opium poppy</name>
    <dbReference type="NCBI Taxonomy" id="3469"/>
    <lineage>
        <taxon>Eukaryota</taxon>
        <taxon>Viridiplantae</taxon>
        <taxon>Streptophyta</taxon>
        <taxon>Embryophyta</taxon>
        <taxon>Tracheophyta</taxon>
        <taxon>Spermatophyta</taxon>
        <taxon>Magnoliopsida</taxon>
        <taxon>Ranunculales</taxon>
        <taxon>Papaveraceae</taxon>
        <taxon>Papaveroideae</taxon>
        <taxon>Papaver</taxon>
    </lineage>
</organism>
<evidence type="ECO:0000256" key="12">
    <source>
        <dbReference type="ARBA" id="ARBA00023136"/>
    </source>
</evidence>
<evidence type="ECO:0000256" key="11">
    <source>
        <dbReference type="ARBA" id="ARBA00023033"/>
    </source>
</evidence>
<evidence type="ECO:0000313" key="17">
    <source>
        <dbReference type="Proteomes" id="UP000316621"/>
    </source>
</evidence>
<dbReference type="EMBL" id="CM010718">
    <property type="protein sequence ID" value="RZC58514.1"/>
    <property type="molecule type" value="Genomic_DNA"/>
</dbReference>
<feature type="transmembrane region" description="Helical" evidence="15">
    <location>
        <begin position="566"/>
        <end position="585"/>
    </location>
</feature>
<dbReference type="GO" id="GO:0016717">
    <property type="term" value="F:oxidoreductase activity, acting on paired donors, with oxidation of a pair of donors resulting in the reduction of molecular oxygen to two molecules of water"/>
    <property type="evidence" value="ECO:0007669"/>
    <property type="project" value="UniProtKB-ARBA"/>
</dbReference>
<dbReference type="PANTHER" id="PTHR47944">
    <property type="entry name" value="CYTOCHROME P450 98A9"/>
    <property type="match status" value="1"/>
</dbReference>
<evidence type="ECO:0000256" key="13">
    <source>
        <dbReference type="PIRSR" id="PIRSR602401-1"/>
    </source>
</evidence>
<evidence type="ECO:0000256" key="9">
    <source>
        <dbReference type="ARBA" id="ARBA00023002"/>
    </source>
</evidence>
<evidence type="ECO:0000256" key="2">
    <source>
        <dbReference type="ARBA" id="ARBA00004167"/>
    </source>
</evidence>
<keyword evidence="11 14" id="KW-0503">Monooxygenase</keyword>
<evidence type="ECO:0000256" key="1">
    <source>
        <dbReference type="ARBA" id="ARBA00001971"/>
    </source>
</evidence>
<dbReference type="InterPro" id="IPR002401">
    <property type="entry name" value="Cyt_P450_E_grp-I"/>
</dbReference>
<evidence type="ECO:0000256" key="14">
    <source>
        <dbReference type="RuleBase" id="RU000461"/>
    </source>
</evidence>
<dbReference type="InterPro" id="IPR036396">
    <property type="entry name" value="Cyt_P450_sf"/>
</dbReference>
<evidence type="ECO:0008006" key="18">
    <source>
        <dbReference type="Google" id="ProtNLM"/>
    </source>
</evidence>
<keyword evidence="4 13" id="KW-0349">Heme</keyword>
<keyword evidence="7" id="KW-0521">NADP</keyword>
<name>A0A4Y7JBJ2_PAPSO</name>
<dbReference type="PRINTS" id="PR00385">
    <property type="entry name" value="P450"/>
</dbReference>
<dbReference type="Pfam" id="PF00067">
    <property type="entry name" value="p450"/>
    <property type="match status" value="1"/>
</dbReference>
<feature type="transmembrane region" description="Helical" evidence="15">
    <location>
        <begin position="12"/>
        <end position="31"/>
    </location>
</feature>
<feature type="binding site" description="axial binding residue" evidence="13">
    <location>
        <position position="467"/>
    </location>
    <ligand>
        <name>heme</name>
        <dbReference type="ChEBI" id="CHEBI:30413"/>
    </ligand>
    <ligandPart>
        <name>Fe</name>
        <dbReference type="ChEBI" id="CHEBI:18248"/>
    </ligandPart>
</feature>
<dbReference type="GO" id="GO:0016020">
    <property type="term" value="C:membrane"/>
    <property type="evidence" value="ECO:0007669"/>
    <property type="project" value="UniProtKB-SubCell"/>
</dbReference>
<proteinExistence type="inferred from homology"/>
<reference evidence="16 17" key="1">
    <citation type="journal article" date="2018" name="Science">
        <title>The opium poppy genome and morphinan production.</title>
        <authorList>
            <person name="Guo L."/>
            <person name="Winzer T."/>
            <person name="Yang X."/>
            <person name="Li Y."/>
            <person name="Ning Z."/>
            <person name="He Z."/>
            <person name="Teodor R."/>
            <person name="Lu Y."/>
            <person name="Bowser T.A."/>
            <person name="Graham I.A."/>
            <person name="Ye K."/>
        </authorList>
    </citation>
    <scope>NUCLEOTIDE SEQUENCE [LARGE SCALE GENOMIC DNA]</scope>
    <source>
        <strain evidence="17">cv. HN1</strain>
        <tissue evidence="16">Leaves</tissue>
    </source>
</reference>
<evidence type="ECO:0000256" key="3">
    <source>
        <dbReference type="ARBA" id="ARBA00010617"/>
    </source>
</evidence>
<dbReference type="FunFam" id="1.10.630.10:FF:000097">
    <property type="entry name" value="Cytochrome P-450 19"/>
    <property type="match status" value="1"/>
</dbReference>
<dbReference type="GO" id="GO:0005506">
    <property type="term" value="F:iron ion binding"/>
    <property type="evidence" value="ECO:0007669"/>
    <property type="project" value="InterPro"/>
</dbReference>
<dbReference type="GO" id="GO:0004497">
    <property type="term" value="F:monooxygenase activity"/>
    <property type="evidence" value="ECO:0007669"/>
    <property type="project" value="UniProtKB-KW"/>
</dbReference>
<dbReference type="OMA" id="SCEVFDY"/>
<dbReference type="SUPFAM" id="SSF48264">
    <property type="entry name" value="Cytochrome P450"/>
    <property type="match status" value="1"/>
</dbReference>
<protein>
    <recommendedName>
        <fullName evidence="18">Flavonoid 3'-hydroxylase</fullName>
    </recommendedName>
</protein>